<feature type="compositionally biased region" description="Basic and acidic residues" evidence="6">
    <location>
        <begin position="33"/>
        <end position="54"/>
    </location>
</feature>
<dbReference type="Proteomes" id="UP000827549">
    <property type="component" value="Chromosome 1"/>
</dbReference>
<keyword evidence="1 5" id="KW-0238">DNA-binding</keyword>
<feature type="compositionally biased region" description="Low complexity" evidence="6">
    <location>
        <begin position="1"/>
        <end position="19"/>
    </location>
</feature>
<dbReference type="EMBL" id="CP086714">
    <property type="protein sequence ID" value="WOO77496.1"/>
    <property type="molecule type" value="Genomic_DNA"/>
</dbReference>
<dbReference type="InterPro" id="IPR050342">
    <property type="entry name" value="HMGB"/>
</dbReference>
<dbReference type="SMART" id="SM00398">
    <property type="entry name" value="HMG"/>
    <property type="match status" value="1"/>
</dbReference>
<dbReference type="GO" id="GO:0003677">
    <property type="term" value="F:DNA binding"/>
    <property type="evidence" value="ECO:0007669"/>
    <property type="project" value="UniProtKB-UniRule"/>
</dbReference>
<dbReference type="PANTHER" id="PTHR48112">
    <property type="entry name" value="HIGH MOBILITY GROUP PROTEIN DSP1"/>
    <property type="match status" value="1"/>
</dbReference>
<evidence type="ECO:0000313" key="9">
    <source>
        <dbReference type="Proteomes" id="UP000827549"/>
    </source>
</evidence>
<dbReference type="FunFam" id="1.10.30.10:FF:000016">
    <property type="entry name" value="FACT complex subunit SSRP1"/>
    <property type="match status" value="1"/>
</dbReference>
<sequence length="146" mass="16536">MQPHSHTDSTLLTHSTPSHQWPRCVQQQMPKVSAKDSKKVVDTKAKRGKKDPNKPKRALSAYMFFVQDWRERIKSENADAGFGDVGRLLGAKWKEMSDAEKKPYEDKAHADKDRAAREKAAYDASNGKKPRKAKAPVQEDDDDESD</sequence>
<dbReference type="GO" id="GO:0005634">
    <property type="term" value="C:nucleus"/>
    <property type="evidence" value="ECO:0007669"/>
    <property type="project" value="UniProtKB-UniRule"/>
</dbReference>
<gene>
    <name evidence="8" type="primary">NHP6_3</name>
    <name evidence="8" type="ORF">LOC62_01G001075</name>
</gene>
<feature type="region of interest" description="Disordered" evidence="6">
    <location>
        <begin position="1"/>
        <end position="59"/>
    </location>
</feature>
<protein>
    <submittedName>
        <fullName evidence="8">Non-histone chromosomal protein 6</fullName>
    </submittedName>
</protein>
<reference evidence="8" key="1">
    <citation type="submission" date="2023-10" db="EMBL/GenBank/DDBJ databases">
        <authorList>
            <person name="Noh H."/>
        </authorList>
    </citation>
    <scope>NUCLEOTIDE SEQUENCE</scope>
    <source>
        <strain evidence="8">DUCC4014</strain>
    </source>
</reference>
<feature type="compositionally biased region" description="Basic and acidic residues" evidence="6">
    <location>
        <begin position="97"/>
        <end position="121"/>
    </location>
</feature>
<feature type="region of interest" description="Disordered" evidence="6">
    <location>
        <begin position="97"/>
        <end position="146"/>
    </location>
</feature>
<evidence type="ECO:0000259" key="7">
    <source>
        <dbReference type="PROSITE" id="PS50118"/>
    </source>
</evidence>
<organism evidence="8 9">
    <name type="scientific">Vanrija pseudolonga</name>
    <dbReference type="NCBI Taxonomy" id="143232"/>
    <lineage>
        <taxon>Eukaryota</taxon>
        <taxon>Fungi</taxon>
        <taxon>Dikarya</taxon>
        <taxon>Basidiomycota</taxon>
        <taxon>Agaricomycotina</taxon>
        <taxon>Tremellomycetes</taxon>
        <taxon>Trichosporonales</taxon>
        <taxon>Trichosporonaceae</taxon>
        <taxon>Vanrija</taxon>
    </lineage>
</organism>
<name>A0AAF0Y4E2_9TREE</name>
<evidence type="ECO:0000256" key="4">
    <source>
        <dbReference type="ARBA" id="ARBA00064996"/>
    </source>
</evidence>
<evidence type="ECO:0000256" key="2">
    <source>
        <dbReference type="ARBA" id="ARBA00023242"/>
    </source>
</evidence>
<dbReference type="Gene3D" id="1.10.30.10">
    <property type="entry name" value="High mobility group box domain"/>
    <property type="match status" value="1"/>
</dbReference>
<dbReference type="PROSITE" id="PS50118">
    <property type="entry name" value="HMG_BOX_2"/>
    <property type="match status" value="1"/>
</dbReference>
<evidence type="ECO:0000256" key="1">
    <source>
        <dbReference type="ARBA" id="ARBA00023125"/>
    </source>
</evidence>
<dbReference type="InterPro" id="IPR036910">
    <property type="entry name" value="HMG_box_dom_sf"/>
</dbReference>
<feature type="DNA-binding region" description="HMG box" evidence="5">
    <location>
        <begin position="55"/>
        <end position="123"/>
    </location>
</feature>
<proteinExistence type="inferred from homology"/>
<dbReference type="AlphaFoldDB" id="A0AAF0Y4E2"/>
<keyword evidence="2 5" id="KW-0539">Nucleus</keyword>
<dbReference type="PANTHER" id="PTHR48112:SF22">
    <property type="entry name" value="MITOCHONDRIAL TRANSCRIPTION FACTOR A, ISOFORM B"/>
    <property type="match status" value="1"/>
</dbReference>
<evidence type="ECO:0000313" key="8">
    <source>
        <dbReference type="EMBL" id="WOO77496.1"/>
    </source>
</evidence>
<keyword evidence="9" id="KW-1185">Reference proteome</keyword>
<evidence type="ECO:0000256" key="6">
    <source>
        <dbReference type="SAM" id="MobiDB-lite"/>
    </source>
</evidence>
<dbReference type="InterPro" id="IPR009071">
    <property type="entry name" value="HMG_box_dom"/>
</dbReference>
<feature type="domain" description="HMG box" evidence="7">
    <location>
        <begin position="55"/>
        <end position="123"/>
    </location>
</feature>
<accession>A0AAF0Y4E2</accession>
<dbReference type="GeneID" id="87804333"/>
<evidence type="ECO:0000256" key="3">
    <source>
        <dbReference type="ARBA" id="ARBA00043963"/>
    </source>
</evidence>
<dbReference type="CDD" id="cd01390">
    <property type="entry name" value="HMG-box_NHP6-like"/>
    <property type="match status" value="1"/>
</dbReference>
<comment type="subunit">
    <text evidence="4">Weakly associates with the stable SPT16-POB3 heterodimer to form the FACT complex.</text>
</comment>
<evidence type="ECO:0000256" key="5">
    <source>
        <dbReference type="PROSITE-ProRule" id="PRU00267"/>
    </source>
</evidence>
<dbReference type="RefSeq" id="XP_062623528.1">
    <property type="nucleotide sequence ID" value="XM_062767544.1"/>
</dbReference>
<dbReference type="SUPFAM" id="SSF47095">
    <property type="entry name" value="HMG-box"/>
    <property type="match status" value="1"/>
</dbReference>
<dbReference type="Pfam" id="PF09011">
    <property type="entry name" value="HMG_box_2"/>
    <property type="match status" value="1"/>
</dbReference>
<comment type="similarity">
    <text evidence="3">Belongs to the NHP6 family.</text>
</comment>